<dbReference type="SUPFAM" id="SSF111331">
    <property type="entry name" value="NAD kinase/diacylglycerol kinase-like"/>
    <property type="match status" value="1"/>
</dbReference>
<dbReference type="GO" id="GO:0007200">
    <property type="term" value="P:phospholipase C-activating G protein-coupled receptor signaling pathway"/>
    <property type="evidence" value="ECO:0007669"/>
    <property type="project" value="InterPro"/>
</dbReference>
<evidence type="ECO:0000256" key="11">
    <source>
        <dbReference type="ARBA" id="ARBA00023136"/>
    </source>
</evidence>
<comment type="catalytic activity">
    <reaction evidence="12">
        <text>a 1,2-diacyl-sn-glycerol + ATP = a 1,2-diacyl-sn-glycero-3-phosphate + ADP + H(+)</text>
        <dbReference type="Rhea" id="RHEA:10272"/>
        <dbReference type="ChEBI" id="CHEBI:15378"/>
        <dbReference type="ChEBI" id="CHEBI:17815"/>
        <dbReference type="ChEBI" id="CHEBI:30616"/>
        <dbReference type="ChEBI" id="CHEBI:58608"/>
        <dbReference type="ChEBI" id="CHEBI:456216"/>
        <dbReference type="EC" id="2.7.1.107"/>
    </reaction>
</comment>
<dbReference type="InterPro" id="IPR020454">
    <property type="entry name" value="DAG/PE-bd"/>
</dbReference>
<dbReference type="SMART" id="SM00045">
    <property type="entry name" value="DAGKa"/>
    <property type="match status" value="1"/>
</dbReference>
<feature type="domain" description="Phorbol-ester/DAG-type" evidence="14">
    <location>
        <begin position="172"/>
        <end position="225"/>
    </location>
</feature>
<dbReference type="Pfam" id="PF00788">
    <property type="entry name" value="RA"/>
    <property type="match status" value="1"/>
</dbReference>
<dbReference type="InterPro" id="IPR000756">
    <property type="entry name" value="Diacylglycerol_kin_accessory"/>
</dbReference>
<dbReference type="GO" id="GO:0008270">
    <property type="term" value="F:zinc ion binding"/>
    <property type="evidence" value="ECO:0007669"/>
    <property type="project" value="UniProtKB-KW"/>
</dbReference>
<dbReference type="InterPro" id="IPR046349">
    <property type="entry name" value="C1-like_sf"/>
</dbReference>
<dbReference type="Pfam" id="PF00609">
    <property type="entry name" value="DAGK_acc"/>
    <property type="match status" value="1"/>
</dbReference>
<dbReference type="InParanoid" id="A0A1X7V830"/>
<dbReference type="Pfam" id="PF00130">
    <property type="entry name" value="C1_1"/>
    <property type="match status" value="2"/>
</dbReference>
<feature type="compositionally biased region" description="Pro residues" evidence="13">
    <location>
        <begin position="35"/>
        <end position="45"/>
    </location>
</feature>
<dbReference type="AlphaFoldDB" id="A0A1X7V830"/>
<evidence type="ECO:0000313" key="17">
    <source>
        <dbReference type="EnsemblMetazoa" id="Aqu2.1.36128_001"/>
    </source>
</evidence>
<evidence type="ECO:0000256" key="2">
    <source>
        <dbReference type="ARBA" id="ARBA00009280"/>
    </source>
</evidence>
<sequence length="841" mass="93856">MAAEVNGSVRSSKPPRSLERGSSAPVIHRTATTPTSPPPPFPPPSGHEFKKKTFYKLTHCQHCTEVLWGIKNQGQMCTVCNFVCHERCLPSLTVDCTHLLSEQITNPIGHTWIGPKSSANKRKWCNVCRKKITGSAMYCKVCRRYAHKYCIGHELNNCKECSSTCTTKTDFDHHWIEGNLTSHAKCEMCTKPCFTDLCLTGFRCGWCGITLHSSCFNAFIKSDKCKSCDFRDLSYMILPPYCVSMPISQKTLQQDETLEDVTELFSDEDETNAKSRAVIVIDGSQVNKKWRKGTLHPIHVDHKMTVNELLRISLRKCSVPRASDEYYLTPSSSREEADPSTILSGDDIIYNIPQSYPGPLKLYIRRRDTAVPTCTLRVFNNRLSSGVPLVNITIDESSVVLDIIQQALTRFELQEEDPSDYCLNEISQSGGVSQRMLPDDEKPWKQVQKLRKEEMLDDAQEPVLVFINGRSGGNQGIELINGFSRHLNPLQVYDLSAGGPLPGLYSFRNVSKYRVLVGGGDGTVGWVLSGLDFMKDHLKCPVPPCAVLPLGTGNDLARALKWGGGYTGEKVMQLLYAIEDADRQPFDRWNVKFKDIQQTEGADECKTVTMNNYLGIGLDAQIALDFHQAREDHPEKFNSRLHNKGVYLQLGVQKTFSRDSSAELHQVVTLKVDDKFVKLPTGLKGIVLLNIESWGAGSEPWGSQIEEGFEKNTYSDGMLEVMGLSGPMHLGRIKGSLQNGIRIAQGTNIMITLTNNLPVQVDGEAWQQTPCTMEITLLPTQALLLSKSTKPHYQKGLTNRQARSLIDKSSETAALIDDTNFSSRRTRQELKKGSSASALFK</sequence>
<evidence type="ECO:0000256" key="5">
    <source>
        <dbReference type="ARBA" id="ARBA00022737"/>
    </source>
</evidence>
<feature type="domain" description="Ras-associating" evidence="16">
    <location>
        <begin position="372"/>
        <end position="473"/>
    </location>
</feature>
<dbReference type="Gene3D" id="3.40.50.10330">
    <property type="entry name" value="Probable inorganic polyphosphate/atp-NAD kinase, domain 1"/>
    <property type="match status" value="1"/>
</dbReference>
<feature type="domain" description="DAGKc" evidence="15">
    <location>
        <begin position="458"/>
        <end position="595"/>
    </location>
</feature>
<evidence type="ECO:0000256" key="12">
    <source>
        <dbReference type="RuleBase" id="RU361128"/>
    </source>
</evidence>
<dbReference type="SMART" id="SM00046">
    <property type="entry name" value="DAGKc"/>
    <property type="match status" value="1"/>
</dbReference>
<evidence type="ECO:0000256" key="1">
    <source>
        <dbReference type="ARBA" id="ARBA00004370"/>
    </source>
</evidence>
<reference evidence="17" key="1">
    <citation type="submission" date="2017-05" db="UniProtKB">
        <authorList>
            <consortium name="EnsemblMetazoa"/>
        </authorList>
    </citation>
    <scope>IDENTIFICATION</scope>
</reference>
<dbReference type="EnsemblMetazoa" id="Aqu2.1.36128_001">
    <property type="protein sequence ID" value="Aqu2.1.36128_001"/>
    <property type="gene ID" value="Aqu2.1.36128"/>
</dbReference>
<keyword evidence="4" id="KW-0479">Metal-binding</keyword>
<comment type="subcellular location">
    <subcellularLocation>
        <location evidence="1">Membrane</location>
    </subcellularLocation>
</comment>
<dbReference type="SUPFAM" id="SSF54236">
    <property type="entry name" value="Ubiquitin-like"/>
    <property type="match status" value="1"/>
</dbReference>
<dbReference type="Pfam" id="PF00781">
    <property type="entry name" value="DAGK_cat"/>
    <property type="match status" value="1"/>
</dbReference>
<dbReference type="Gene3D" id="2.60.200.40">
    <property type="match status" value="1"/>
</dbReference>
<dbReference type="CDD" id="cd20803">
    <property type="entry name" value="C1_DGKtheta_typeV_rpt1"/>
    <property type="match status" value="1"/>
</dbReference>
<dbReference type="PROSITE" id="PS50081">
    <property type="entry name" value="ZF_DAG_PE_2"/>
    <property type="match status" value="3"/>
</dbReference>
<evidence type="ECO:0000256" key="7">
    <source>
        <dbReference type="ARBA" id="ARBA00022771"/>
    </source>
</evidence>
<dbReference type="SMART" id="SM00109">
    <property type="entry name" value="C1"/>
    <property type="match status" value="3"/>
</dbReference>
<keyword evidence="6 12" id="KW-0547">Nucleotide-binding</keyword>
<dbReference type="InterPro" id="IPR017438">
    <property type="entry name" value="ATP-NAD_kinase_N"/>
</dbReference>
<dbReference type="PROSITE" id="PS00479">
    <property type="entry name" value="ZF_DAG_PE_1"/>
    <property type="match status" value="2"/>
</dbReference>
<dbReference type="SUPFAM" id="SSF57889">
    <property type="entry name" value="Cysteine-rich domain"/>
    <property type="match status" value="3"/>
</dbReference>
<evidence type="ECO:0000256" key="3">
    <source>
        <dbReference type="ARBA" id="ARBA00022679"/>
    </source>
</evidence>
<dbReference type="OMA" id="HEYRTIT"/>
<feature type="region of interest" description="Disordered" evidence="13">
    <location>
        <begin position="1"/>
        <end position="45"/>
    </location>
</feature>
<evidence type="ECO:0000256" key="6">
    <source>
        <dbReference type="ARBA" id="ARBA00022741"/>
    </source>
</evidence>
<dbReference type="PROSITE" id="PS50146">
    <property type="entry name" value="DAGK"/>
    <property type="match status" value="1"/>
</dbReference>
<dbReference type="CDD" id="cd20804">
    <property type="entry name" value="C1_DGKtheta_typeV_rpt2"/>
    <property type="match status" value="1"/>
</dbReference>
<dbReference type="STRING" id="400682.A0A1X7V830"/>
<feature type="domain" description="Phorbol-ester/DAG-type" evidence="14">
    <location>
        <begin position="46"/>
        <end position="96"/>
    </location>
</feature>
<dbReference type="InterPro" id="IPR000159">
    <property type="entry name" value="RA_dom"/>
</dbReference>
<evidence type="ECO:0000259" key="15">
    <source>
        <dbReference type="PROSITE" id="PS50146"/>
    </source>
</evidence>
<dbReference type="CDD" id="cd20854">
    <property type="entry name" value="C1_DGKtheta_typeV_rpt3"/>
    <property type="match status" value="1"/>
</dbReference>
<keyword evidence="7" id="KW-0863">Zinc-finger</keyword>
<dbReference type="PANTHER" id="PTHR11255">
    <property type="entry name" value="DIACYLGLYCEROL KINASE"/>
    <property type="match status" value="1"/>
</dbReference>
<dbReference type="InterPro" id="IPR016064">
    <property type="entry name" value="NAD/diacylglycerol_kinase_sf"/>
</dbReference>
<organism evidence="17">
    <name type="scientific">Amphimedon queenslandica</name>
    <name type="common">Sponge</name>
    <dbReference type="NCBI Taxonomy" id="400682"/>
    <lineage>
        <taxon>Eukaryota</taxon>
        <taxon>Metazoa</taxon>
        <taxon>Porifera</taxon>
        <taxon>Demospongiae</taxon>
        <taxon>Heteroscleromorpha</taxon>
        <taxon>Haplosclerida</taxon>
        <taxon>Niphatidae</taxon>
        <taxon>Amphimedon</taxon>
    </lineage>
</organism>
<comment type="similarity">
    <text evidence="2 12">Belongs to the eukaryotic diacylglycerol kinase family.</text>
</comment>
<evidence type="ECO:0000259" key="16">
    <source>
        <dbReference type="PROSITE" id="PS50200"/>
    </source>
</evidence>
<name>A0A1X7V830_AMPQE</name>
<dbReference type="SMART" id="SM00314">
    <property type="entry name" value="RA"/>
    <property type="match status" value="1"/>
</dbReference>
<dbReference type="InterPro" id="IPR037607">
    <property type="entry name" value="DGK"/>
</dbReference>
<evidence type="ECO:0000256" key="4">
    <source>
        <dbReference type="ARBA" id="ARBA00022723"/>
    </source>
</evidence>
<dbReference type="InterPro" id="IPR029071">
    <property type="entry name" value="Ubiquitin-like_domsf"/>
</dbReference>
<dbReference type="GO" id="GO:0016020">
    <property type="term" value="C:membrane"/>
    <property type="evidence" value="ECO:0007669"/>
    <property type="project" value="UniProtKB-SubCell"/>
</dbReference>
<evidence type="ECO:0000256" key="8">
    <source>
        <dbReference type="ARBA" id="ARBA00022777"/>
    </source>
</evidence>
<feature type="domain" description="Phorbol-ester/DAG-type" evidence="14">
    <location>
        <begin position="109"/>
        <end position="158"/>
    </location>
</feature>
<evidence type="ECO:0000259" key="14">
    <source>
        <dbReference type="PROSITE" id="PS50081"/>
    </source>
</evidence>
<evidence type="ECO:0000256" key="10">
    <source>
        <dbReference type="ARBA" id="ARBA00022840"/>
    </source>
</evidence>
<evidence type="ECO:0000256" key="9">
    <source>
        <dbReference type="ARBA" id="ARBA00022833"/>
    </source>
</evidence>
<dbReference type="Gene3D" id="3.10.20.90">
    <property type="entry name" value="Phosphatidylinositol 3-kinase Catalytic Subunit, Chain A, domain 1"/>
    <property type="match status" value="1"/>
</dbReference>
<keyword evidence="9" id="KW-0862">Zinc</keyword>
<keyword evidence="3 12" id="KW-0808">Transferase</keyword>
<dbReference type="eggNOG" id="KOG1169">
    <property type="taxonomic scope" value="Eukaryota"/>
</dbReference>
<protein>
    <recommendedName>
        <fullName evidence="12">Diacylglycerol kinase</fullName>
        <shortName evidence="12">DAG kinase</shortName>
        <ecNumber evidence="12">2.7.1.107</ecNumber>
    </recommendedName>
</protein>
<dbReference type="PANTHER" id="PTHR11255:SF54">
    <property type="entry name" value="DIACYLGLYCEROL KINASE THETA"/>
    <property type="match status" value="1"/>
</dbReference>
<dbReference type="GO" id="GO:0005524">
    <property type="term" value="F:ATP binding"/>
    <property type="evidence" value="ECO:0007669"/>
    <property type="project" value="UniProtKB-KW"/>
</dbReference>
<dbReference type="PRINTS" id="PR00008">
    <property type="entry name" value="DAGPEDOMAIN"/>
</dbReference>
<dbReference type="FunFam" id="2.60.200.40:FF:000004">
    <property type="entry name" value="Diacylglycerol kinase"/>
    <property type="match status" value="1"/>
</dbReference>
<dbReference type="EC" id="2.7.1.107" evidence="12"/>
<accession>A0A1X7V830</accession>
<dbReference type="InterPro" id="IPR002219">
    <property type="entry name" value="PKC_DAG/PE"/>
</dbReference>
<proteinExistence type="inferred from homology"/>
<dbReference type="OrthoDB" id="242257at2759"/>
<dbReference type="GO" id="GO:0004143">
    <property type="term" value="F:ATP-dependent diacylglycerol kinase activity"/>
    <property type="evidence" value="ECO:0007669"/>
    <property type="project" value="UniProtKB-EC"/>
</dbReference>
<dbReference type="PROSITE" id="PS50200">
    <property type="entry name" value="RA"/>
    <property type="match status" value="1"/>
</dbReference>
<evidence type="ECO:0000256" key="13">
    <source>
        <dbReference type="SAM" id="MobiDB-lite"/>
    </source>
</evidence>
<dbReference type="Gene3D" id="3.30.60.20">
    <property type="match status" value="2"/>
</dbReference>
<keyword evidence="10 12" id="KW-0067">ATP-binding</keyword>
<keyword evidence="5" id="KW-0677">Repeat</keyword>
<dbReference type="InterPro" id="IPR001206">
    <property type="entry name" value="Diacylglycerol_kinase_cat_dom"/>
</dbReference>
<keyword evidence="8 12" id="KW-0418">Kinase</keyword>
<keyword evidence="11" id="KW-0472">Membrane</keyword>